<dbReference type="RefSeq" id="WP_243607165.1">
    <property type="nucleotide sequence ID" value="NZ_JALGRD010000009.1"/>
</dbReference>
<feature type="domain" description="Glycoside hydrolase family 5" evidence="5">
    <location>
        <begin position="54"/>
        <end position="310"/>
    </location>
</feature>
<evidence type="ECO:0000256" key="3">
    <source>
        <dbReference type="RuleBase" id="RU361153"/>
    </source>
</evidence>
<evidence type="ECO:0000313" key="7">
    <source>
        <dbReference type="Proteomes" id="UP001139682"/>
    </source>
</evidence>
<evidence type="ECO:0000256" key="4">
    <source>
        <dbReference type="SAM" id="SignalP"/>
    </source>
</evidence>
<organism evidence="6 7">
    <name type="scientific">Stutzerimonas marianensis</name>
    <dbReference type="NCBI Taxonomy" id="2929513"/>
    <lineage>
        <taxon>Bacteria</taxon>
        <taxon>Pseudomonadati</taxon>
        <taxon>Pseudomonadota</taxon>
        <taxon>Gammaproteobacteria</taxon>
        <taxon>Pseudomonadales</taxon>
        <taxon>Pseudomonadaceae</taxon>
        <taxon>Stutzerimonas</taxon>
    </lineage>
</organism>
<sequence length="351" mass="39519">MTRLHGNMKKRSTATLLGLLLALGGAASEAKNIDLIGLNVGGAAFSSGHLPGKYNTNYFFPSQNYLEKWKNQGIETIRFPILWERLQSELDGELEEPYAKLIDAFLDQAANHDMRVILDIHNYARYRKQLIGTPAVPISAYGNFLERVAERWSGHDGLYAYDIMNEPHGADKYWPAAAQAGIDAIRKHDKHRPLLIEGNFWSSAYKWPKFNDPLLQLKDPSDNLIFSAHLYLDKHGNGQYREPLEDDFDTMLGVKRVTPFIEWLKKNGKKGHIGEFGIPADEPRLLEAMDNLLAHLQENCIPLTYWAAGSAWGNYKLSIEPRKDGTKPPQWDVLSKYVGQGNCSDIGPGAN</sequence>
<keyword evidence="1 3" id="KW-0378">Hydrolase</keyword>
<feature type="chain" id="PRO_5040791723" evidence="4">
    <location>
        <begin position="31"/>
        <end position="351"/>
    </location>
</feature>
<evidence type="ECO:0000313" key="6">
    <source>
        <dbReference type="EMBL" id="MCJ0975118.1"/>
    </source>
</evidence>
<dbReference type="InterPro" id="IPR001547">
    <property type="entry name" value="Glyco_hydro_5"/>
</dbReference>
<comment type="caution">
    <text evidence="6">The sequence shown here is derived from an EMBL/GenBank/DDBJ whole genome shotgun (WGS) entry which is preliminary data.</text>
</comment>
<dbReference type="PANTHER" id="PTHR34142">
    <property type="entry name" value="ENDO-BETA-1,4-GLUCANASE A"/>
    <property type="match status" value="1"/>
</dbReference>
<protein>
    <submittedName>
        <fullName evidence="6">Glycoside hydrolase family 5 protein</fullName>
    </submittedName>
</protein>
<dbReference type="AlphaFoldDB" id="A0A9X1W5T8"/>
<keyword evidence="2 3" id="KW-0326">Glycosidase</keyword>
<dbReference type="EMBL" id="JALGRD010000009">
    <property type="protein sequence ID" value="MCJ0975118.1"/>
    <property type="molecule type" value="Genomic_DNA"/>
</dbReference>
<dbReference type="PANTHER" id="PTHR34142:SF1">
    <property type="entry name" value="GLYCOSIDE HYDROLASE FAMILY 5 DOMAIN-CONTAINING PROTEIN"/>
    <property type="match status" value="1"/>
</dbReference>
<evidence type="ECO:0000256" key="2">
    <source>
        <dbReference type="ARBA" id="ARBA00023295"/>
    </source>
</evidence>
<dbReference type="Pfam" id="PF00150">
    <property type="entry name" value="Cellulase"/>
    <property type="match status" value="1"/>
</dbReference>
<dbReference type="GO" id="GO:0004553">
    <property type="term" value="F:hydrolase activity, hydrolyzing O-glycosyl compounds"/>
    <property type="evidence" value="ECO:0007669"/>
    <property type="project" value="InterPro"/>
</dbReference>
<reference evidence="6" key="1">
    <citation type="submission" date="2022-03" db="EMBL/GenBank/DDBJ databases">
        <title>Pseudomonas marianensis sp. nov., a marine bacterium isolated from deep-sea sediments of the Mariana Trench.</title>
        <authorList>
            <person name="Wei Y."/>
        </authorList>
    </citation>
    <scope>NUCLEOTIDE SEQUENCE</scope>
    <source>
        <strain evidence="6">PS1</strain>
    </source>
</reference>
<evidence type="ECO:0000259" key="5">
    <source>
        <dbReference type="Pfam" id="PF00150"/>
    </source>
</evidence>
<dbReference type="GO" id="GO:0009251">
    <property type="term" value="P:glucan catabolic process"/>
    <property type="evidence" value="ECO:0007669"/>
    <property type="project" value="TreeGrafter"/>
</dbReference>
<dbReference type="Proteomes" id="UP001139682">
    <property type="component" value="Unassembled WGS sequence"/>
</dbReference>
<proteinExistence type="inferred from homology"/>
<dbReference type="SUPFAM" id="SSF51445">
    <property type="entry name" value="(Trans)glycosidases"/>
    <property type="match status" value="1"/>
</dbReference>
<feature type="signal peptide" evidence="4">
    <location>
        <begin position="1"/>
        <end position="30"/>
    </location>
</feature>
<keyword evidence="4" id="KW-0732">Signal</keyword>
<comment type="similarity">
    <text evidence="3">Belongs to the glycosyl hydrolase 5 (cellulase A) family.</text>
</comment>
<gene>
    <name evidence="6" type="ORF">MST27_17230</name>
</gene>
<dbReference type="InterPro" id="IPR017853">
    <property type="entry name" value="GH"/>
</dbReference>
<name>A0A9X1W5T8_9GAMM</name>
<keyword evidence="7" id="KW-1185">Reference proteome</keyword>
<evidence type="ECO:0000256" key="1">
    <source>
        <dbReference type="ARBA" id="ARBA00022801"/>
    </source>
</evidence>
<dbReference type="Gene3D" id="3.20.20.80">
    <property type="entry name" value="Glycosidases"/>
    <property type="match status" value="1"/>
</dbReference>
<accession>A0A9X1W5T8</accession>